<proteinExistence type="predicted"/>
<protein>
    <submittedName>
        <fullName evidence="1">Uncharacterized protein</fullName>
    </submittedName>
</protein>
<organism evidence="1 2">
    <name type="scientific">Vaccinium darrowii</name>
    <dbReference type="NCBI Taxonomy" id="229202"/>
    <lineage>
        <taxon>Eukaryota</taxon>
        <taxon>Viridiplantae</taxon>
        <taxon>Streptophyta</taxon>
        <taxon>Embryophyta</taxon>
        <taxon>Tracheophyta</taxon>
        <taxon>Spermatophyta</taxon>
        <taxon>Magnoliopsida</taxon>
        <taxon>eudicotyledons</taxon>
        <taxon>Gunneridae</taxon>
        <taxon>Pentapetalae</taxon>
        <taxon>asterids</taxon>
        <taxon>Ericales</taxon>
        <taxon>Ericaceae</taxon>
        <taxon>Vaccinioideae</taxon>
        <taxon>Vaccinieae</taxon>
        <taxon>Vaccinium</taxon>
    </lineage>
</organism>
<comment type="caution">
    <text evidence="1">The sequence shown here is derived from an EMBL/GenBank/DDBJ whole genome shotgun (WGS) entry which is preliminary data.</text>
</comment>
<gene>
    <name evidence="1" type="ORF">Vadar_015589</name>
</gene>
<evidence type="ECO:0000313" key="2">
    <source>
        <dbReference type="Proteomes" id="UP000828048"/>
    </source>
</evidence>
<reference evidence="1 2" key="1">
    <citation type="journal article" date="2021" name="Hortic Res">
        <title>High-quality reference genome and annotation aids understanding of berry development for evergreen blueberry (Vaccinium darrowii).</title>
        <authorList>
            <person name="Yu J."/>
            <person name="Hulse-Kemp A.M."/>
            <person name="Babiker E."/>
            <person name="Staton M."/>
        </authorList>
    </citation>
    <scope>NUCLEOTIDE SEQUENCE [LARGE SCALE GENOMIC DNA]</scope>
    <source>
        <strain evidence="2">cv. NJ 8807/NJ 8810</strain>
        <tissue evidence="1">Young leaf</tissue>
    </source>
</reference>
<evidence type="ECO:0000313" key="1">
    <source>
        <dbReference type="EMBL" id="KAH7843347.1"/>
    </source>
</evidence>
<dbReference type="Proteomes" id="UP000828048">
    <property type="component" value="Chromosome 1"/>
</dbReference>
<name>A0ACB7XQV3_9ERIC</name>
<accession>A0ACB7XQV3</accession>
<dbReference type="EMBL" id="CM037151">
    <property type="protein sequence ID" value="KAH7843347.1"/>
    <property type="molecule type" value="Genomic_DNA"/>
</dbReference>
<keyword evidence="2" id="KW-1185">Reference proteome</keyword>
<sequence>MAEIAVTAAQVLVDQVSSSLRQLRNNKKDVQDDVEYLRDCLGRFSTYLADNDGNEGNEQHRKCVKEIRNVANYIEDVLGEYMYHVPHRFHRFKFSNTLDKAAHAAKLSIFPWSSICDVVDKIKSVKGKIDNICKLYGLTSHSTRLEEGSSSGSKSDNQVALYIPAGDEEIVGYEKHREALIRQLIDQESRNITISVVGPGGSGKTTIVSKVYESKRIWRHFDCRARVQVSQSFNNEELFRSMLKEFCESREEPIPSRGTSTQVKLRQYLQQKRYVVVLDDIRRKEDWEAIHKVLPDGSSGSRIIVTTQNVDVASFCAESDNFIHKFTGLSWPEAWGLFCKKAFKTENGKCPRELGDWSQKIVKRCEGLPFAIVAVGSLLSKKQRLPSVWKKVHDSLGIETGTHSDPISKILLPNYRDLPIHLKNCFLYFCMFPEDYSIGRGRLVRLWIAEGFVSDRQGETLEEVAESYLNELIERNLVHTSTWDFDGQARYCRVLNLVHEFITRKGNLSGSEIEHVLCDLKLVRVLDLRDAPLDKFPKAIILLNLLSYLCLRNTKIEKIPKSIKKLSYLETLDLRETKVTSLPKGILQLHNLRHLLIYWHRIKNCVPWDCAVGVEIASGIGALNKLQKLSLIKSDKHHRIVEELRALTQLRKLGLVDLNEEDGKVLCASVEKMEHLSTLDVTSTSKDKFLDLDEMKSPPPLQRLYLKGRLRQFPRWISKLDNLFQIDLKWSRLQNSPLDALQGLPNLLELDMVDAFTGDELVFEAGRFQKLKILHIQQFEQLDTMVVQQGAMPMLQGLTLRKCAKLEILPLGIHNLTKIEELLLYDMPVGFTNRLQKTHEDHEMVRHIHFIQSSVLQADGSWSRENLS</sequence>